<name>A0A172WRE2_STUST</name>
<keyword evidence="2" id="KW-0472">Membrane</keyword>
<evidence type="ECO:0000256" key="1">
    <source>
        <dbReference type="SAM" id="Coils"/>
    </source>
</evidence>
<keyword evidence="2" id="KW-1133">Transmembrane helix</keyword>
<dbReference type="eggNOG" id="ENOG502ZYHT">
    <property type="taxonomic scope" value="Bacteria"/>
</dbReference>
<dbReference type="Proteomes" id="UP000077787">
    <property type="component" value="Chromosome"/>
</dbReference>
<evidence type="ECO:0000313" key="4">
    <source>
        <dbReference type="Proteomes" id="UP000077787"/>
    </source>
</evidence>
<accession>A0A172WRE2</accession>
<protein>
    <submittedName>
        <fullName evidence="3">Uncharacterized protein</fullName>
    </submittedName>
</protein>
<feature type="transmembrane region" description="Helical" evidence="2">
    <location>
        <begin position="6"/>
        <end position="27"/>
    </location>
</feature>
<feature type="coiled-coil region" evidence="1">
    <location>
        <begin position="39"/>
        <end position="73"/>
    </location>
</feature>
<sequence>MGIMGTFWMVTGGSLCAALVLAIILWLQWLQLRQHKVELAVLRDLLKGLGEIIQRLEHEKAELSAGLRAETGQVELLKRQLSQLRG</sequence>
<keyword evidence="2" id="KW-0812">Transmembrane</keyword>
<dbReference type="RefSeq" id="WP_064481550.1">
    <property type="nucleotide sequence ID" value="NZ_CP015641.1"/>
</dbReference>
<gene>
    <name evidence="3" type="ORF">PS273GM_12600</name>
</gene>
<reference evidence="3 4" key="1">
    <citation type="submission" date="2016-05" db="EMBL/GenBank/DDBJ databases">
        <title>Genome sequence of Pseudomonas stutzeri 273 and identification of the exopolysaccharide biosynthesis locus.</title>
        <authorList>
            <person name="Wu S."/>
            <person name="Sun C."/>
        </authorList>
    </citation>
    <scope>NUCLEOTIDE SEQUENCE [LARGE SCALE GENOMIC DNA]</scope>
    <source>
        <strain evidence="3 4">273</strain>
    </source>
</reference>
<dbReference type="AlphaFoldDB" id="A0A172WRE2"/>
<evidence type="ECO:0000313" key="3">
    <source>
        <dbReference type="EMBL" id="ANF25926.1"/>
    </source>
</evidence>
<dbReference type="EMBL" id="CP015641">
    <property type="protein sequence ID" value="ANF25926.1"/>
    <property type="molecule type" value="Genomic_DNA"/>
</dbReference>
<organism evidence="3 4">
    <name type="scientific">Stutzerimonas stutzeri</name>
    <name type="common">Pseudomonas stutzeri</name>
    <dbReference type="NCBI Taxonomy" id="316"/>
    <lineage>
        <taxon>Bacteria</taxon>
        <taxon>Pseudomonadati</taxon>
        <taxon>Pseudomonadota</taxon>
        <taxon>Gammaproteobacteria</taxon>
        <taxon>Pseudomonadales</taxon>
        <taxon>Pseudomonadaceae</taxon>
        <taxon>Stutzerimonas</taxon>
    </lineage>
</organism>
<keyword evidence="1" id="KW-0175">Coiled coil</keyword>
<proteinExistence type="predicted"/>
<evidence type="ECO:0000256" key="2">
    <source>
        <dbReference type="SAM" id="Phobius"/>
    </source>
</evidence>